<keyword evidence="2" id="KW-1185">Reference proteome</keyword>
<reference evidence="1" key="1">
    <citation type="submission" date="2022-01" db="EMBL/GenBank/DDBJ databases">
        <title>Colwellia maritima, isolated from seawater.</title>
        <authorList>
            <person name="Kristyanto S."/>
            <person name="Jung J."/>
            <person name="Jeon C.O."/>
        </authorList>
    </citation>
    <scope>NUCLEOTIDE SEQUENCE</scope>
    <source>
        <strain evidence="1">MSW7</strain>
    </source>
</reference>
<gene>
    <name evidence="1" type="ORF">L3081_19965</name>
</gene>
<dbReference type="Proteomes" id="UP001139646">
    <property type="component" value="Unassembled WGS sequence"/>
</dbReference>
<accession>A0ABS9X4Q7</accession>
<sequence>MLNEVNDQYVTRIEVFNELQQLLISDSSSVSFTVPETTNTIRVVATITDNYGNQQEVAHNISVVSAIEPLLMVNDEPLDLILPDVGNAWLVRGRNIFDENGVLQVTLDSNISAISRLTDRLLVALEDNRLVIVDPLENFQVVGTYVTDTVMTDIAVLNTQIMAIGDNKLYAFNSTGNAIEAAVLKTSSVVGNSESTRNYEHGESVLEVSATAQSFTVLRSDSLLTFTTDFISDEIRVQSIPNAITMVTHLNTTFVSAENGALYTINQNAELSTAELAINTDKLIRYGQYLIALSDGRNAFQRIHFISVKSPSYPELIASYDLPLPETISTAKLYDGKVYFGDNSSVIVDLQKPSYDPVVIYSSNSTRGYARDIAINNGVISVAAEQLGAQLLQYKNGQWHTNNYPSQAYTIASHLTEIDDDLIYLAQHDRRVVESLNRYSVSSDQLVGEAVFDNIIAEHLASTPTKVVATTANQIHLSAKGDFTLRGRVDLPVGENIVALVTQGETIFVATDNRRLYRVVVGSLPLNDFEVSIKALIDGGNDIIENLITSGDYLFFQVGKNIHKLDLNSFADTSLELTDSLAVTAMVYGNGHVWFADKSSTAIRIRPIDVDTWSIIPDFTYELSKQVTAMAIDNGLLAVAKGDFGIELLDLGRFNSAKTALLSPIASQVFIQGQTLSLSLMDTTSVSAVNYYINGDLATGTDEAPFALDLLVPANLRNGQPFYISAEIETINGDVIALNDREVLLQGENLPANGFDVILVEPQHEGLSYVPKPLEIRAEVRNSAQPIYQVEYYEADSVDGPFKIIGKHFGPEYVIYREYGVADSGTYIKLRAIDIFGNFTESSPISFTRLEDNNQPQSSPFSIDGPQVIVNGSATNDIFDNHDFTLSMQVSDPESGIESAILRRNGIIVAAIFEDGSLSFNETTAKINDVLTYELTMRDSAGNSNIVSETYTIVEDLAPEITVFSVTNEPVFEQGAFNVNYEVTDQVAIERIELQWNGFTTTVNANHVKSLSKQLELRDTRAERINAELSQPLTLRVIDDIGQVTEQVIMVTLQPNQKPDASKLLVDYQVNGIYGNNMEIHVGGLKIANDDSENMRLDIIEITALSEHIVSTKSVKIDEVSRSIVRLPSTDIPNNEYNFKVRITDYLGQVSETDVMTVSLTSSPNEIRFFKEVVQVSYNPSVVNVDESPIYQIEVIDHANRRVANQDITWRLVSIATADEPVNITLSSSVSDVNGLASAEFNTAQIAGVYNLRAELSANANVLVERRIRIDTGETRELRFDFIQDVKAGELFNINVSARDEGGNIVTGDSATSFSITLPYQGFNFGFANNVIITPLITGGEMATVTLFNGQASFPVSSITESGRYSANVDVIENTNTDVTYPLTLNGTSQVTDKLNFNVIPKQTLS</sequence>
<dbReference type="RefSeq" id="WP_242288013.1">
    <property type="nucleotide sequence ID" value="NZ_JAKKSL010000004.1"/>
</dbReference>
<comment type="caution">
    <text evidence="1">The sequence shown here is derived from an EMBL/GenBank/DDBJ whole genome shotgun (WGS) entry which is preliminary data.</text>
</comment>
<organism evidence="1 2">
    <name type="scientific">Colwellia maritima</name>
    <dbReference type="NCBI Taxonomy" id="2912588"/>
    <lineage>
        <taxon>Bacteria</taxon>
        <taxon>Pseudomonadati</taxon>
        <taxon>Pseudomonadota</taxon>
        <taxon>Gammaproteobacteria</taxon>
        <taxon>Alteromonadales</taxon>
        <taxon>Colwelliaceae</taxon>
        <taxon>Colwellia</taxon>
    </lineage>
</organism>
<evidence type="ECO:0000313" key="1">
    <source>
        <dbReference type="EMBL" id="MCI2285235.1"/>
    </source>
</evidence>
<name>A0ABS9X4Q7_9GAMM</name>
<dbReference type="SUPFAM" id="SSF50998">
    <property type="entry name" value="Quinoprotein alcohol dehydrogenase-like"/>
    <property type="match status" value="1"/>
</dbReference>
<proteinExistence type="predicted"/>
<protein>
    <submittedName>
        <fullName evidence="1">Uncharacterized protein</fullName>
    </submittedName>
</protein>
<dbReference type="InterPro" id="IPR011047">
    <property type="entry name" value="Quinoprotein_ADH-like_sf"/>
</dbReference>
<evidence type="ECO:0000313" key="2">
    <source>
        <dbReference type="Proteomes" id="UP001139646"/>
    </source>
</evidence>
<dbReference type="SUPFAM" id="SSF50969">
    <property type="entry name" value="YVTN repeat-like/Quinoprotein amine dehydrogenase"/>
    <property type="match status" value="1"/>
</dbReference>
<dbReference type="InterPro" id="IPR011044">
    <property type="entry name" value="Quino_amine_DH_bsu"/>
</dbReference>
<dbReference type="EMBL" id="JAKKSL010000004">
    <property type="protein sequence ID" value="MCI2285235.1"/>
    <property type="molecule type" value="Genomic_DNA"/>
</dbReference>